<proteinExistence type="predicted"/>
<comment type="caution">
    <text evidence="2">The sequence shown here is derived from an EMBL/GenBank/DDBJ whole genome shotgun (WGS) entry which is preliminary data.</text>
</comment>
<dbReference type="PANTHER" id="PTHR28142">
    <property type="entry name" value="MITOCHONDRIAL INNER MEMBRANE I-AAA PROTEASE SUPERCOMPLEX SUBUNIT MGR3-RELATED"/>
    <property type="match status" value="1"/>
</dbReference>
<dbReference type="Gene3D" id="1.25.40.10">
    <property type="entry name" value="Tetratricopeptide repeat domain"/>
    <property type="match status" value="1"/>
</dbReference>
<protein>
    <submittedName>
        <fullName evidence="2">TPR repeat-containing protein</fullName>
    </submittedName>
</protein>
<dbReference type="GO" id="GO:0031942">
    <property type="term" value="C:i-AAA complex"/>
    <property type="evidence" value="ECO:0007669"/>
    <property type="project" value="TreeGrafter"/>
</dbReference>
<keyword evidence="1" id="KW-0472">Membrane</keyword>
<dbReference type="GO" id="GO:0006515">
    <property type="term" value="P:protein quality control for misfolded or incompletely synthesized proteins"/>
    <property type="evidence" value="ECO:0007669"/>
    <property type="project" value="TreeGrafter"/>
</dbReference>
<organism evidence="2 3">
    <name type="scientific">Neolecta irregularis (strain DAH-3)</name>
    <dbReference type="NCBI Taxonomy" id="1198029"/>
    <lineage>
        <taxon>Eukaryota</taxon>
        <taxon>Fungi</taxon>
        <taxon>Dikarya</taxon>
        <taxon>Ascomycota</taxon>
        <taxon>Taphrinomycotina</taxon>
        <taxon>Neolectales</taxon>
        <taxon>Neolectaceae</taxon>
        <taxon>Neolecta</taxon>
    </lineage>
</organism>
<dbReference type="InterPro" id="IPR040201">
    <property type="entry name" value="Mrg3-like"/>
</dbReference>
<keyword evidence="1" id="KW-0812">Transmembrane</keyword>
<evidence type="ECO:0000313" key="3">
    <source>
        <dbReference type="Proteomes" id="UP000186594"/>
    </source>
</evidence>
<reference evidence="2 3" key="1">
    <citation type="submission" date="2016-04" db="EMBL/GenBank/DDBJ databases">
        <title>Evolutionary innovation and constraint leading to complex multicellularity in the Ascomycota.</title>
        <authorList>
            <person name="Cisse O."/>
            <person name="Nguyen A."/>
            <person name="Hewitt D.A."/>
            <person name="Jedd G."/>
            <person name="Stajich J.E."/>
        </authorList>
    </citation>
    <scope>NUCLEOTIDE SEQUENCE [LARGE SCALE GENOMIC DNA]</scope>
    <source>
        <strain evidence="2 3">DAH-3</strain>
    </source>
</reference>
<keyword evidence="3" id="KW-1185">Reference proteome</keyword>
<gene>
    <name evidence="2" type="ORF">NEOLI_004168</name>
</gene>
<dbReference type="Proteomes" id="UP000186594">
    <property type="component" value="Unassembled WGS sequence"/>
</dbReference>
<dbReference type="SUPFAM" id="SSF48452">
    <property type="entry name" value="TPR-like"/>
    <property type="match status" value="1"/>
</dbReference>
<dbReference type="InterPro" id="IPR011990">
    <property type="entry name" value="TPR-like_helical_dom_sf"/>
</dbReference>
<dbReference type="PANTHER" id="PTHR28142:SF1">
    <property type="entry name" value="MITOCHONDRIAL INNER MEMBRANE I-AAA PROTEASE SUPERCOMPLEX SUBUNIT MGR3-RELATED"/>
    <property type="match status" value="1"/>
</dbReference>
<keyword evidence="1" id="KW-1133">Transmembrane helix</keyword>
<dbReference type="OMA" id="QVAMMLE"/>
<dbReference type="EMBL" id="LXFE01001037">
    <property type="protein sequence ID" value="OLL23991.1"/>
    <property type="molecule type" value="Genomic_DNA"/>
</dbReference>
<sequence length="371" mass="41006">MTSVRLRLASRRLLRPPDVRGLRTFSANSKARLHGATAVILAGVGLAAASGAAYIYWHKLSPYPEEGIFPASPVKLNAVSKHLRLALYYAEHAVDYPRAICHYNDAIQAAHDHNLDPRADTTAGIHIKLAFLYKSLGRYGNARTILESLLADAQRPASAQDSNRLTARAVRLAVSLADIAMCLKDYKAADDHFHWAIHTLLLHRAQNRHLLPTEETIALMATAAEYFRETNRPILAAPLFLKALDMINPPNCTSAHLMNSIAATISGAGPDVSDSSTFAQRQESAKSWAEKAIQQAKNVPRQLKDQTCNQTCATANINLAIIADILNDRNEAIVRLQDAKVWAKKCFNIDINEQVKQLEQRLNYSTQVYKG</sequence>
<dbReference type="STRING" id="1198029.A0A1U7LN88"/>
<evidence type="ECO:0000313" key="2">
    <source>
        <dbReference type="EMBL" id="OLL23991.1"/>
    </source>
</evidence>
<accession>A0A1U7LN88</accession>
<evidence type="ECO:0000256" key="1">
    <source>
        <dbReference type="SAM" id="Phobius"/>
    </source>
</evidence>
<dbReference type="AlphaFoldDB" id="A0A1U7LN88"/>
<dbReference type="GO" id="GO:0051787">
    <property type="term" value="F:misfolded protein binding"/>
    <property type="evidence" value="ECO:0007669"/>
    <property type="project" value="TreeGrafter"/>
</dbReference>
<feature type="transmembrane region" description="Helical" evidence="1">
    <location>
        <begin position="33"/>
        <end position="57"/>
    </location>
</feature>
<dbReference type="OrthoDB" id="10050400at2759"/>
<name>A0A1U7LN88_NEOID</name>